<dbReference type="InterPro" id="IPR037175">
    <property type="entry name" value="KFase_sf"/>
</dbReference>
<dbReference type="InterPro" id="IPR007325">
    <property type="entry name" value="KFase/CYL"/>
</dbReference>
<evidence type="ECO:0008006" key="3">
    <source>
        <dbReference type="Google" id="ProtNLM"/>
    </source>
</evidence>
<accession>A0A2Z4ADZ8</accession>
<dbReference type="PANTHER" id="PTHR34861:SF10">
    <property type="entry name" value="CYCLASE"/>
    <property type="match status" value="1"/>
</dbReference>
<evidence type="ECO:0000313" key="1">
    <source>
        <dbReference type="EMBL" id="AWT59645.1"/>
    </source>
</evidence>
<dbReference type="EMBL" id="CP029803">
    <property type="protein sequence ID" value="AWT59645.1"/>
    <property type="molecule type" value="Genomic_DNA"/>
</dbReference>
<reference evidence="1 2" key="1">
    <citation type="submission" date="2018-06" db="EMBL/GenBank/DDBJ databases">
        <title>Draft Genome Sequence of a Novel Marine Bacterium Related to the Verrucomicrobia.</title>
        <authorList>
            <person name="Vosseberg J."/>
            <person name="Martijn J."/>
            <person name="Ettema T.J.G."/>
        </authorList>
    </citation>
    <scope>NUCLEOTIDE SEQUENCE [LARGE SCALE GENOMIC DNA]</scope>
    <source>
        <strain evidence="1">TARA_B100001123</strain>
    </source>
</reference>
<dbReference type="AlphaFoldDB" id="A0A2Z4ADZ8"/>
<dbReference type="Proteomes" id="UP000247465">
    <property type="component" value="Chromosome"/>
</dbReference>
<evidence type="ECO:0000313" key="2">
    <source>
        <dbReference type="Proteomes" id="UP000247465"/>
    </source>
</evidence>
<proteinExistence type="predicted"/>
<dbReference type="Pfam" id="PF04199">
    <property type="entry name" value="Cyclase"/>
    <property type="match status" value="1"/>
</dbReference>
<name>A0A2Z4ADZ8_9BACT</name>
<dbReference type="GO" id="GO:0019441">
    <property type="term" value="P:L-tryptophan catabolic process to kynurenine"/>
    <property type="evidence" value="ECO:0007669"/>
    <property type="project" value="InterPro"/>
</dbReference>
<dbReference type="GO" id="GO:0004061">
    <property type="term" value="F:arylformamidase activity"/>
    <property type="evidence" value="ECO:0007669"/>
    <property type="project" value="InterPro"/>
</dbReference>
<sequence>MIANKRKVENPGPTASAIWNAIVFLLIVSVSPLGGNEETPVGPAWWPSEWGKDDQRGALNRITSSKVLEAISLIKEGKIYQLGRVYESGMPLFGDRHYSLTIPGVPSGMVEAENQIIWNDEIFSGEIGQVGTQFDGLGHIGVRVNGEDRFYNGFRLEDFGDSYGLKKLGVENVGVFLTRGVLLDVAAYKGVDRLEVGYVITVNDIKGTLKMQDILIREGDVVLFRTGHGKLWMKDNETYNSGHPGPGLQAAKWLIKKKIVMVGGDSWAVEAVPGEDENRPFEVHQWLIAKNGIHIIENLNLDELSQNLVYEFAFFFAPVPLKGATGSPGNPIAVR</sequence>
<protein>
    <recommendedName>
        <fullName evidence="3">Cyclase family protein</fullName>
    </recommendedName>
</protein>
<dbReference type="PANTHER" id="PTHR34861">
    <property type="match status" value="1"/>
</dbReference>
<dbReference type="SUPFAM" id="SSF102198">
    <property type="entry name" value="Putative cyclase"/>
    <property type="match status" value="1"/>
</dbReference>
<gene>
    <name evidence="1" type="ORF">DF168_00838</name>
</gene>
<dbReference type="Gene3D" id="3.50.30.50">
    <property type="entry name" value="Putative cyclase"/>
    <property type="match status" value="1"/>
</dbReference>
<dbReference type="KEGG" id="mtar:DF168_00838"/>
<organism evidence="1 2">
    <name type="scientific">Candidatus Moanibacter tarae</name>
    <dbReference type="NCBI Taxonomy" id="2200854"/>
    <lineage>
        <taxon>Bacteria</taxon>
        <taxon>Pseudomonadati</taxon>
        <taxon>Verrucomicrobiota</taxon>
        <taxon>Opitutia</taxon>
        <taxon>Puniceicoccales</taxon>
        <taxon>Puniceicoccales incertae sedis</taxon>
        <taxon>Candidatus Moanibacter</taxon>
    </lineage>
</organism>